<dbReference type="InterPro" id="IPR001841">
    <property type="entry name" value="Znf_RING"/>
</dbReference>
<protein>
    <recommendedName>
        <fullName evidence="7">RING-type domain-containing protein</fullName>
    </recommendedName>
</protein>
<dbReference type="SMART" id="SM01197">
    <property type="entry name" value="FANCL_C"/>
    <property type="match status" value="1"/>
</dbReference>
<keyword evidence="9" id="KW-1185">Reference proteome</keyword>
<sequence>MSNPNPWYDPRLTVFIIWGTFILIFICVPCKQSLYKLLHRIGCPCCSHVEEEVDQNENGGGVLYEALSSARKREIDSFRASHITYRLHPFSLTLEKKHMSRCASATETPFTMSIENNDTSLPQDKRPDTSDEIPQNSDAIDHVADDAETGLFRGMDPSHQEESENVEYTHIMIPLPGYNFECVDMFGCDKVDKEPRGKEEKKSRIRLFRGRDKMKGVNEDSKITTGVEEKITVKGEMRSCSIFCAICLAEYAPAERVSWSSNPDCTHVFHADCIVEWLVSLGRTKSKNVRFSTNPNEAQLLKYQLACPCCRQAFILAEKERRGLRNV</sequence>
<dbReference type="Gene3D" id="3.30.40.10">
    <property type="entry name" value="Zinc/RING finger domain, C3HC4 (zinc finger)"/>
    <property type="match status" value="1"/>
</dbReference>
<accession>A0ABD3RR03</accession>
<keyword evidence="2 4" id="KW-0863">Zinc-finger</keyword>
<comment type="caution">
    <text evidence="8">The sequence shown here is derived from an EMBL/GenBank/DDBJ whole genome shotgun (WGS) entry which is preliminary data.</text>
</comment>
<feature type="compositionally biased region" description="Polar residues" evidence="5">
    <location>
        <begin position="113"/>
        <end position="122"/>
    </location>
</feature>
<evidence type="ECO:0000256" key="2">
    <source>
        <dbReference type="ARBA" id="ARBA00022771"/>
    </source>
</evidence>
<keyword evidence="1" id="KW-0479">Metal-binding</keyword>
<reference evidence="8 9" key="1">
    <citation type="submission" date="2024-10" db="EMBL/GenBank/DDBJ databases">
        <title>Updated reference genomes for cyclostephanoid diatoms.</title>
        <authorList>
            <person name="Roberts W.R."/>
            <person name="Alverson A.J."/>
        </authorList>
    </citation>
    <scope>NUCLEOTIDE SEQUENCE [LARGE SCALE GENOMIC DNA]</scope>
    <source>
        <strain evidence="8 9">AJA228-03</strain>
    </source>
</reference>
<organism evidence="8 9">
    <name type="scientific">Cyclostephanos tholiformis</name>
    <dbReference type="NCBI Taxonomy" id="382380"/>
    <lineage>
        <taxon>Eukaryota</taxon>
        <taxon>Sar</taxon>
        <taxon>Stramenopiles</taxon>
        <taxon>Ochrophyta</taxon>
        <taxon>Bacillariophyta</taxon>
        <taxon>Coscinodiscophyceae</taxon>
        <taxon>Thalassiosirophycidae</taxon>
        <taxon>Stephanodiscales</taxon>
        <taxon>Stephanodiscaceae</taxon>
        <taxon>Cyclostephanos</taxon>
    </lineage>
</organism>
<evidence type="ECO:0000256" key="5">
    <source>
        <dbReference type="SAM" id="MobiDB-lite"/>
    </source>
</evidence>
<proteinExistence type="predicted"/>
<evidence type="ECO:0000313" key="9">
    <source>
        <dbReference type="Proteomes" id="UP001530377"/>
    </source>
</evidence>
<dbReference type="PROSITE" id="PS50089">
    <property type="entry name" value="ZF_RING_2"/>
    <property type="match status" value="1"/>
</dbReference>
<dbReference type="EMBL" id="JALLPB020000201">
    <property type="protein sequence ID" value="KAL3815375.1"/>
    <property type="molecule type" value="Genomic_DNA"/>
</dbReference>
<dbReference type="InterPro" id="IPR053238">
    <property type="entry name" value="RING-H2_zinc_finger"/>
</dbReference>
<dbReference type="SUPFAM" id="SSF57850">
    <property type="entry name" value="RING/U-box"/>
    <property type="match status" value="1"/>
</dbReference>
<keyword evidence="6" id="KW-0472">Membrane</keyword>
<dbReference type="Proteomes" id="UP001530377">
    <property type="component" value="Unassembled WGS sequence"/>
</dbReference>
<keyword evidence="3" id="KW-0862">Zinc</keyword>
<evidence type="ECO:0000256" key="4">
    <source>
        <dbReference type="PROSITE-ProRule" id="PRU00175"/>
    </source>
</evidence>
<dbReference type="PANTHER" id="PTHR14155">
    <property type="entry name" value="RING FINGER DOMAIN-CONTAINING"/>
    <property type="match status" value="1"/>
</dbReference>
<dbReference type="Pfam" id="PF13639">
    <property type="entry name" value="zf-RING_2"/>
    <property type="match status" value="1"/>
</dbReference>
<dbReference type="InterPro" id="IPR013083">
    <property type="entry name" value="Znf_RING/FYVE/PHD"/>
</dbReference>
<dbReference type="PANTHER" id="PTHR14155:SF627">
    <property type="entry name" value="OS06G0192800 PROTEIN"/>
    <property type="match status" value="1"/>
</dbReference>
<feature type="region of interest" description="Disordered" evidence="5">
    <location>
        <begin position="113"/>
        <end position="136"/>
    </location>
</feature>
<dbReference type="SMART" id="SM00184">
    <property type="entry name" value="RING"/>
    <property type="match status" value="1"/>
</dbReference>
<evidence type="ECO:0000256" key="1">
    <source>
        <dbReference type="ARBA" id="ARBA00022723"/>
    </source>
</evidence>
<gene>
    <name evidence="8" type="ORF">ACHAXA_010980</name>
</gene>
<feature type="transmembrane region" description="Helical" evidence="6">
    <location>
        <begin position="12"/>
        <end position="30"/>
    </location>
</feature>
<keyword evidence="6" id="KW-1133">Transmembrane helix</keyword>
<keyword evidence="6" id="KW-0812">Transmembrane</keyword>
<evidence type="ECO:0000259" key="7">
    <source>
        <dbReference type="PROSITE" id="PS50089"/>
    </source>
</evidence>
<evidence type="ECO:0000313" key="8">
    <source>
        <dbReference type="EMBL" id="KAL3815375.1"/>
    </source>
</evidence>
<dbReference type="GO" id="GO:0008270">
    <property type="term" value="F:zinc ion binding"/>
    <property type="evidence" value="ECO:0007669"/>
    <property type="project" value="UniProtKB-KW"/>
</dbReference>
<feature type="domain" description="RING-type" evidence="7">
    <location>
        <begin position="244"/>
        <end position="311"/>
    </location>
</feature>
<name>A0ABD3RR03_9STRA</name>
<evidence type="ECO:0000256" key="3">
    <source>
        <dbReference type="ARBA" id="ARBA00022833"/>
    </source>
</evidence>
<dbReference type="AlphaFoldDB" id="A0ABD3RR03"/>
<evidence type="ECO:0000256" key="6">
    <source>
        <dbReference type="SAM" id="Phobius"/>
    </source>
</evidence>